<feature type="transmembrane region" description="Helical" evidence="1">
    <location>
        <begin position="76"/>
        <end position="99"/>
    </location>
</feature>
<dbReference type="AlphaFoldDB" id="A0A0N4UJF9"/>
<evidence type="ECO:0000313" key="2">
    <source>
        <dbReference type="EMBL" id="VDN60191.1"/>
    </source>
</evidence>
<accession>A0A0N4UJF9</accession>
<reference evidence="2 4" key="2">
    <citation type="submission" date="2018-11" db="EMBL/GenBank/DDBJ databases">
        <authorList>
            <consortium name="Pathogen Informatics"/>
        </authorList>
    </citation>
    <scope>NUCLEOTIDE SEQUENCE [LARGE SCALE GENOMIC DNA]</scope>
</reference>
<protein>
    <submittedName>
        <fullName evidence="5">PGG domain-containing protein</fullName>
    </submittedName>
</protein>
<feature type="transmembrane region" description="Helical" evidence="1">
    <location>
        <begin position="111"/>
        <end position="134"/>
    </location>
</feature>
<organism evidence="3 5">
    <name type="scientific">Dracunculus medinensis</name>
    <name type="common">Guinea worm</name>
    <dbReference type="NCBI Taxonomy" id="318479"/>
    <lineage>
        <taxon>Eukaryota</taxon>
        <taxon>Metazoa</taxon>
        <taxon>Ecdysozoa</taxon>
        <taxon>Nematoda</taxon>
        <taxon>Chromadorea</taxon>
        <taxon>Rhabditida</taxon>
        <taxon>Spirurina</taxon>
        <taxon>Dracunculoidea</taxon>
        <taxon>Dracunculidae</taxon>
        <taxon>Dracunculus</taxon>
    </lineage>
</organism>
<evidence type="ECO:0000313" key="5">
    <source>
        <dbReference type="WBParaSite" id="DME_0000779401-mRNA-1"/>
    </source>
</evidence>
<evidence type="ECO:0000313" key="4">
    <source>
        <dbReference type="Proteomes" id="UP000274756"/>
    </source>
</evidence>
<dbReference type="WBParaSite" id="DME_0000779401-mRNA-1">
    <property type="protein sequence ID" value="DME_0000779401-mRNA-1"/>
    <property type="gene ID" value="DME_0000779401"/>
</dbReference>
<keyword evidence="1" id="KW-0472">Membrane</keyword>
<evidence type="ECO:0000313" key="3">
    <source>
        <dbReference type="Proteomes" id="UP000038040"/>
    </source>
</evidence>
<dbReference type="Proteomes" id="UP000274756">
    <property type="component" value="Unassembled WGS sequence"/>
</dbReference>
<keyword evidence="1" id="KW-0812">Transmembrane</keyword>
<evidence type="ECO:0000256" key="1">
    <source>
        <dbReference type="SAM" id="Phobius"/>
    </source>
</evidence>
<keyword evidence="1" id="KW-1133">Transmembrane helix</keyword>
<dbReference type="EMBL" id="UYYG01001205">
    <property type="protein sequence ID" value="VDN60191.1"/>
    <property type="molecule type" value="Genomic_DNA"/>
</dbReference>
<reference evidence="5" key="1">
    <citation type="submission" date="2017-02" db="UniProtKB">
        <authorList>
            <consortium name="WormBaseParasite"/>
        </authorList>
    </citation>
    <scope>IDENTIFICATION</scope>
</reference>
<dbReference type="Proteomes" id="UP000038040">
    <property type="component" value="Unplaced"/>
</dbReference>
<keyword evidence="4" id="KW-1185">Reference proteome</keyword>
<gene>
    <name evidence="2" type="ORF">DME_LOCUS10164</name>
</gene>
<proteinExistence type="predicted"/>
<name>A0A0N4UJF9_DRAME</name>
<sequence length="174" mass="20297">MKYIYFLKSPQHYRLYSLHWLVALNNKPGNLLAIEIQVNRQHHLDFCTASTPAGNRTSDWKYFTNFQWKMFSSKTIVWILMLFELVLSCAILIASFAIISKNYENGKNYSITLIFTSITSFSLIIVTIIAMVGLSRRKCWMMLPRISILVGTYQNFNNILIRKFASDFNINFSL</sequence>